<keyword evidence="4" id="KW-0804">Transcription</keyword>
<dbReference type="AlphaFoldDB" id="A0AAD1Y2W8"/>
<keyword evidence="3" id="KW-0238">DNA-binding</keyword>
<dbReference type="Proteomes" id="UP001295684">
    <property type="component" value="Unassembled WGS sequence"/>
</dbReference>
<reference evidence="8" key="1">
    <citation type="submission" date="2023-07" db="EMBL/GenBank/DDBJ databases">
        <authorList>
            <consortium name="AG Swart"/>
            <person name="Singh M."/>
            <person name="Singh A."/>
            <person name="Seah K."/>
            <person name="Emmerich C."/>
        </authorList>
    </citation>
    <scope>NUCLEOTIDE SEQUENCE</scope>
    <source>
        <strain evidence="8">DP1</strain>
    </source>
</reference>
<proteinExistence type="predicted"/>
<dbReference type="Gene3D" id="3.30.730.10">
    <property type="entry name" value="AP2/ERF domain"/>
    <property type="match status" value="1"/>
</dbReference>
<evidence type="ECO:0000256" key="1">
    <source>
        <dbReference type="ARBA" id="ARBA00004123"/>
    </source>
</evidence>
<evidence type="ECO:0000256" key="3">
    <source>
        <dbReference type="ARBA" id="ARBA00023125"/>
    </source>
</evidence>
<evidence type="ECO:0000313" key="8">
    <source>
        <dbReference type="EMBL" id="CAI2383820.1"/>
    </source>
</evidence>
<feature type="region of interest" description="Disordered" evidence="6">
    <location>
        <begin position="57"/>
        <end position="123"/>
    </location>
</feature>
<name>A0AAD1Y2W8_EUPCR</name>
<feature type="compositionally biased region" description="Acidic residues" evidence="6">
    <location>
        <begin position="106"/>
        <end position="117"/>
    </location>
</feature>
<dbReference type="InterPro" id="IPR036955">
    <property type="entry name" value="AP2/ERF_dom_sf"/>
</dbReference>
<dbReference type="PROSITE" id="PS51032">
    <property type="entry name" value="AP2_ERF"/>
    <property type="match status" value="1"/>
</dbReference>
<feature type="domain" description="AP2/ERF" evidence="7">
    <location>
        <begin position="159"/>
        <end position="225"/>
    </location>
</feature>
<evidence type="ECO:0000256" key="4">
    <source>
        <dbReference type="ARBA" id="ARBA00023163"/>
    </source>
</evidence>
<dbReference type="SUPFAM" id="SSF54171">
    <property type="entry name" value="DNA-binding domain"/>
    <property type="match status" value="1"/>
</dbReference>
<dbReference type="GO" id="GO:0003677">
    <property type="term" value="F:DNA binding"/>
    <property type="evidence" value="ECO:0007669"/>
    <property type="project" value="UniProtKB-KW"/>
</dbReference>
<dbReference type="GO" id="GO:0005634">
    <property type="term" value="C:nucleus"/>
    <property type="evidence" value="ECO:0007669"/>
    <property type="project" value="UniProtKB-SubCell"/>
</dbReference>
<evidence type="ECO:0000256" key="2">
    <source>
        <dbReference type="ARBA" id="ARBA00023015"/>
    </source>
</evidence>
<protein>
    <recommendedName>
        <fullName evidence="7">AP2/ERF domain-containing protein</fullName>
    </recommendedName>
</protein>
<accession>A0AAD1Y2W8</accession>
<dbReference type="InterPro" id="IPR016177">
    <property type="entry name" value="DNA-bd_dom_sf"/>
</dbReference>
<sequence>MDFENPFAYGTLILHPMWDYESVLRELEQTKKCCPFGQHLDLNSEWVFSLHGLHIPSTSESQGKDLRQKSNKSMIRIQASPRKPQMCPKKQEGNSHHQKAKALTEQNDETNETQTETEEIKYRRRRSKRLNIRAKLIRLRSRILNNRESSFNHSLKKTRYTSNVNLNRRSKFIGVSKNNTHWQALITVDRVKKFIGIFNEELEAAKTYDLYAVAIKGKRACLNFDYTSQEMLELINFYLMNNRVNMEAS</sequence>
<keyword evidence="9" id="KW-1185">Reference proteome</keyword>
<comment type="subcellular location">
    <subcellularLocation>
        <location evidence="1">Nucleus</location>
    </subcellularLocation>
</comment>
<dbReference type="InterPro" id="IPR001471">
    <property type="entry name" value="AP2/ERF_dom"/>
</dbReference>
<evidence type="ECO:0000313" key="9">
    <source>
        <dbReference type="Proteomes" id="UP001295684"/>
    </source>
</evidence>
<dbReference type="GO" id="GO:0003700">
    <property type="term" value="F:DNA-binding transcription factor activity"/>
    <property type="evidence" value="ECO:0007669"/>
    <property type="project" value="InterPro"/>
</dbReference>
<evidence type="ECO:0000256" key="5">
    <source>
        <dbReference type="ARBA" id="ARBA00023242"/>
    </source>
</evidence>
<organism evidence="8 9">
    <name type="scientific">Euplotes crassus</name>
    <dbReference type="NCBI Taxonomy" id="5936"/>
    <lineage>
        <taxon>Eukaryota</taxon>
        <taxon>Sar</taxon>
        <taxon>Alveolata</taxon>
        <taxon>Ciliophora</taxon>
        <taxon>Intramacronucleata</taxon>
        <taxon>Spirotrichea</taxon>
        <taxon>Hypotrichia</taxon>
        <taxon>Euplotida</taxon>
        <taxon>Euplotidae</taxon>
        <taxon>Moneuplotes</taxon>
    </lineage>
</organism>
<dbReference type="EMBL" id="CAMPGE010026126">
    <property type="protein sequence ID" value="CAI2383820.1"/>
    <property type="molecule type" value="Genomic_DNA"/>
</dbReference>
<dbReference type="SMART" id="SM00380">
    <property type="entry name" value="AP2"/>
    <property type="match status" value="1"/>
</dbReference>
<comment type="caution">
    <text evidence="8">The sequence shown here is derived from an EMBL/GenBank/DDBJ whole genome shotgun (WGS) entry which is preliminary data.</text>
</comment>
<evidence type="ECO:0000256" key="6">
    <source>
        <dbReference type="SAM" id="MobiDB-lite"/>
    </source>
</evidence>
<evidence type="ECO:0000259" key="7">
    <source>
        <dbReference type="PROSITE" id="PS51032"/>
    </source>
</evidence>
<gene>
    <name evidence="8" type="ORF">ECRASSUSDP1_LOCUS25332</name>
</gene>
<keyword evidence="5" id="KW-0539">Nucleus</keyword>
<keyword evidence="2" id="KW-0805">Transcription regulation</keyword>